<organism evidence="2 3">
    <name type="scientific">blood disease bacterium A2-HR MARDI</name>
    <dbReference type="NCBI Taxonomy" id="1944648"/>
    <lineage>
        <taxon>Bacteria</taxon>
        <taxon>Pseudomonadati</taxon>
        <taxon>Pseudomonadota</taxon>
        <taxon>Betaproteobacteria</taxon>
        <taxon>Burkholderiales</taxon>
        <taxon>Burkholderiaceae</taxon>
        <taxon>Ralstonia</taxon>
        <taxon>Ralstonia solanacearum species complex</taxon>
    </lineage>
</organism>
<gene>
    <name evidence="2" type="ORF">B0B51_02720</name>
</gene>
<evidence type="ECO:0000256" key="1">
    <source>
        <dbReference type="SAM" id="MobiDB-lite"/>
    </source>
</evidence>
<evidence type="ECO:0000313" key="2">
    <source>
        <dbReference type="EMBL" id="AQW29040.1"/>
    </source>
</evidence>
<dbReference type="EMBL" id="CP019911">
    <property type="protein sequence ID" value="AQW29040.1"/>
    <property type="molecule type" value="Genomic_DNA"/>
</dbReference>
<proteinExistence type="predicted"/>
<accession>A0A1U9VED1</accession>
<sequence length="138" mass="13952">MSILTKESILAAMASAQLQTVTVPVPELGGDVRISEISGLARDALYAKQGDGEKRPLSLQQADLIVATAVDEAGVPLFGDSDVDRIRGLKAEILDRLAKAAADINGLSGKAVEDAAKNSAAAQSGDSGSGSASTSASQ</sequence>
<reference evidence="2 3" key="1">
    <citation type="submission" date="2017-02" db="EMBL/GenBank/DDBJ databases">
        <title>Blood Disease Bacterium A2-HR MARDI.</title>
        <authorList>
            <person name="Badrun R."/>
            <person name="Abu Bakar N."/>
            <person name="Laboh R."/>
        </authorList>
    </citation>
    <scope>NUCLEOTIDE SEQUENCE [LARGE SCALE GENOMIC DNA]</scope>
    <source>
        <strain evidence="2 3">A2-HR MARDI</strain>
    </source>
</reference>
<feature type="compositionally biased region" description="Low complexity" evidence="1">
    <location>
        <begin position="119"/>
        <end position="138"/>
    </location>
</feature>
<evidence type="ECO:0000313" key="3">
    <source>
        <dbReference type="Proteomes" id="UP000189628"/>
    </source>
</evidence>
<dbReference type="Gene3D" id="3.30.2220.20">
    <property type="entry name" value="Phage tail assembly chaperone gp13-like"/>
    <property type="match status" value="1"/>
</dbReference>
<dbReference type="InterPro" id="IPR038556">
    <property type="entry name" value="TAC_Gp13-like_sf"/>
</dbReference>
<protein>
    <recommendedName>
        <fullName evidence="4">Phage tail protein</fullName>
    </recommendedName>
</protein>
<evidence type="ECO:0008006" key="4">
    <source>
        <dbReference type="Google" id="ProtNLM"/>
    </source>
</evidence>
<dbReference type="RefSeq" id="WP_078221793.1">
    <property type="nucleotide sequence ID" value="NZ_CP019911.1"/>
</dbReference>
<name>A0A1U9VED1_9RALS</name>
<dbReference type="Proteomes" id="UP000189628">
    <property type="component" value="Chromosome"/>
</dbReference>
<feature type="region of interest" description="Disordered" evidence="1">
    <location>
        <begin position="115"/>
        <end position="138"/>
    </location>
</feature>
<dbReference type="AlphaFoldDB" id="A0A1U9VED1"/>